<proteinExistence type="predicted"/>
<name>A0ABY6FV04_9MICC</name>
<reference evidence="1" key="1">
    <citation type="submission" date="2022-09" db="EMBL/GenBank/DDBJ databases">
        <authorList>
            <person name="Li D."/>
            <person name="Cheng J."/>
            <person name="Li Y."/>
        </authorList>
    </citation>
    <scope>NUCLEOTIDE SEQUENCE</scope>
    <source>
        <strain evidence="1">DL</strain>
    </source>
</reference>
<keyword evidence="2" id="KW-1185">Reference proteome</keyword>
<evidence type="ECO:0000313" key="2">
    <source>
        <dbReference type="Proteomes" id="UP001063368"/>
    </source>
</evidence>
<dbReference type="GeneID" id="95607819"/>
<dbReference type="EMBL" id="CP106856">
    <property type="protein sequence ID" value="UYB37047.1"/>
    <property type="molecule type" value="Genomic_DNA"/>
</dbReference>
<dbReference type="Gene3D" id="1.20.120.160">
    <property type="entry name" value="HPT domain"/>
    <property type="match status" value="1"/>
</dbReference>
<protein>
    <recommendedName>
        <fullName evidence="3">Hpt domain-containing protein</fullName>
    </recommendedName>
</protein>
<gene>
    <name evidence="1" type="ORF">N9A08_05160</name>
</gene>
<accession>A0ABY6FV04</accession>
<dbReference type="SUPFAM" id="SSF47226">
    <property type="entry name" value="Histidine-containing phosphotransfer domain, HPT domain"/>
    <property type="match status" value="1"/>
</dbReference>
<evidence type="ECO:0000313" key="1">
    <source>
        <dbReference type="EMBL" id="UYB37047.1"/>
    </source>
</evidence>
<dbReference type="Proteomes" id="UP001063368">
    <property type="component" value="Chromosome"/>
</dbReference>
<organism evidence="1 2">
    <name type="scientific">Arthrobacter koreensis</name>
    <dbReference type="NCBI Taxonomy" id="199136"/>
    <lineage>
        <taxon>Bacteria</taxon>
        <taxon>Bacillati</taxon>
        <taxon>Actinomycetota</taxon>
        <taxon>Actinomycetes</taxon>
        <taxon>Micrococcales</taxon>
        <taxon>Micrococcaceae</taxon>
        <taxon>Arthrobacter</taxon>
    </lineage>
</organism>
<dbReference type="RefSeq" id="WP_141653683.1">
    <property type="nucleotide sequence ID" value="NZ_BAAAKG010000003.1"/>
</dbReference>
<dbReference type="InterPro" id="IPR036641">
    <property type="entry name" value="HPT_dom_sf"/>
</dbReference>
<evidence type="ECO:0008006" key="3">
    <source>
        <dbReference type="Google" id="ProtNLM"/>
    </source>
</evidence>
<sequence>MTAVIDSPVSHVLVSSASLRELSRQMGPEICRQFVGNYIDMWEGRYRRLVNSLDGEDYPGAMDVVLSIKISSHMAGAKRLAGYAGIAQEMVGRTDIQGLLSLLEPMQECGAATLVSLREMLDAI</sequence>